<dbReference type="Pfam" id="PF09148">
    <property type="entry name" value="DUF1934"/>
    <property type="match status" value="1"/>
</dbReference>
<name>A0A2T0BB45_9CLOT</name>
<dbReference type="InterPro" id="IPR015231">
    <property type="entry name" value="DUF1934"/>
</dbReference>
<dbReference type="InterPro" id="IPR012674">
    <property type="entry name" value="Calycin"/>
</dbReference>
<dbReference type="Proteomes" id="UP000237798">
    <property type="component" value="Unassembled WGS sequence"/>
</dbReference>
<protein>
    <submittedName>
        <fullName evidence="1">Putative beta-barrel protein YwiB</fullName>
    </submittedName>
</protein>
<keyword evidence="2" id="KW-1185">Reference proteome</keyword>
<gene>
    <name evidence="1" type="primary">ywiB</name>
    <name evidence="1" type="ORF">CLLU_32190</name>
</gene>
<reference evidence="1 2" key="1">
    <citation type="submission" date="2018-03" db="EMBL/GenBank/DDBJ databases">
        <title>Genome sequence of Clostridium luticellarii DSM 29923.</title>
        <authorList>
            <person name="Poehlein A."/>
            <person name="Daniel R."/>
        </authorList>
    </citation>
    <scope>NUCLEOTIDE SEQUENCE [LARGE SCALE GENOMIC DNA]</scope>
    <source>
        <strain evidence="1 2">DSM 29923</strain>
    </source>
</reference>
<dbReference type="RefSeq" id="WP_106010772.1">
    <property type="nucleotide sequence ID" value="NZ_JALCPJ010000019.1"/>
</dbReference>
<dbReference type="OrthoDB" id="1680906at2"/>
<dbReference type="Gene3D" id="2.40.128.20">
    <property type="match status" value="1"/>
</dbReference>
<dbReference type="EMBL" id="PVXP01000076">
    <property type="protein sequence ID" value="PRR81119.1"/>
    <property type="molecule type" value="Genomic_DNA"/>
</dbReference>
<sequence length="146" mass="16470">MKKKAIISVSSKQSDNDEVIEVVTPGDFYKKNDSYYAIYNETKLSGMEGTTTTLKIKNDKFSLIRMGSTNANMDFNKDKKSRTMYKTPYGAVEMKIKTNEIDIDVNENGGKVVINYSMSLAGQIAQDTQLKVNIKTQEGQKTEDRE</sequence>
<organism evidence="1 2">
    <name type="scientific">Clostridium luticellarii</name>
    <dbReference type="NCBI Taxonomy" id="1691940"/>
    <lineage>
        <taxon>Bacteria</taxon>
        <taxon>Bacillati</taxon>
        <taxon>Bacillota</taxon>
        <taxon>Clostridia</taxon>
        <taxon>Eubacteriales</taxon>
        <taxon>Clostridiaceae</taxon>
        <taxon>Clostridium</taxon>
    </lineage>
</organism>
<evidence type="ECO:0000313" key="2">
    <source>
        <dbReference type="Proteomes" id="UP000237798"/>
    </source>
</evidence>
<proteinExistence type="predicted"/>
<accession>A0A2T0BB45</accession>
<dbReference type="AlphaFoldDB" id="A0A2T0BB45"/>
<evidence type="ECO:0000313" key="1">
    <source>
        <dbReference type="EMBL" id="PRR81119.1"/>
    </source>
</evidence>
<dbReference type="SUPFAM" id="SSF50814">
    <property type="entry name" value="Lipocalins"/>
    <property type="match status" value="1"/>
</dbReference>
<comment type="caution">
    <text evidence="1">The sequence shown here is derived from an EMBL/GenBank/DDBJ whole genome shotgun (WGS) entry which is preliminary data.</text>
</comment>